<dbReference type="PANTHER" id="PTHR43011">
    <property type="entry name" value="IRON-SULFUR CLUSTER ASSEMBLY 2 HOMOLOG, MITOCHONDRIAL"/>
    <property type="match status" value="1"/>
</dbReference>
<dbReference type="Proteomes" id="UP000239560">
    <property type="component" value="Unassembled WGS sequence"/>
</dbReference>
<dbReference type="Pfam" id="PF01521">
    <property type="entry name" value="Fe-S_biosyn"/>
    <property type="match status" value="1"/>
</dbReference>
<evidence type="ECO:0000313" key="4">
    <source>
        <dbReference type="EMBL" id="CTR06683.1"/>
    </source>
</evidence>
<proteinExistence type="inferred from homology"/>
<evidence type="ECO:0000313" key="6">
    <source>
        <dbReference type="Proteomes" id="UP000199069"/>
    </source>
</evidence>
<dbReference type="GO" id="GO:0005506">
    <property type="term" value="F:iron ion binding"/>
    <property type="evidence" value="ECO:0007669"/>
    <property type="project" value="TreeGrafter"/>
</dbReference>
<evidence type="ECO:0000313" key="5">
    <source>
        <dbReference type="EMBL" id="PRQ74840.1"/>
    </source>
</evidence>
<accession>A0A0K3CCP0</accession>
<feature type="domain" description="Core" evidence="3">
    <location>
        <begin position="118"/>
        <end position="223"/>
    </location>
</feature>
<comment type="similarity">
    <text evidence="1">Belongs to the HesB/IscA family.</text>
</comment>
<dbReference type="AlphaFoldDB" id="A0A0K3CCP0"/>
<dbReference type="PANTHER" id="PTHR43011:SF1">
    <property type="entry name" value="IRON-SULFUR CLUSTER ASSEMBLY 2 HOMOLOG, MITOCHONDRIAL"/>
    <property type="match status" value="1"/>
</dbReference>
<dbReference type="EMBL" id="CWKI01000005">
    <property type="protein sequence ID" value="CTR06683.1"/>
    <property type="molecule type" value="Genomic_DNA"/>
</dbReference>
<feature type="compositionally biased region" description="Low complexity" evidence="2">
    <location>
        <begin position="25"/>
        <end position="44"/>
    </location>
</feature>
<dbReference type="InterPro" id="IPR000361">
    <property type="entry name" value="ATAP_core_dom"/>
</dbReference>
<dbReference type="InterPro" id="IPR016092">
    <property type="entry name" value="ATAP"/>
</dbReference>
<evidence type="ECO:0000256" key="2">
    <source>
        <dbReference type="SAM" id="MobiDB-lite"/>
    </source>
</evidence>
<dbReference type="NCBIfam" id="TIGR00049">
    <property type="entry name" value="iron-sulfur cluster assembly accessory protein"/>
    <property type="match status" value="1"/>
</dbReference>
<evidence type="ECO:0000259" key="3">
    <source>
        <dbReference type="Pfam" id="PF01521"/>
    </source>
</evidence>
<dbReference type="InterPro" id="IPR035903">
    <property type="entry name" value="HesB-like_dom_sf"/>
</dbReference>
<protein>
    <submittedName>
        <fullName evidence="4">BY PROTMAP: gi|647395711|emb|CDR37354.1| RHTO0S02e13828g1_1 [Rhodosporidium toruloides]</fullName>
    </submittedName>
</protein>
<dbReference type="OrthoDB" id="1938621at2759"/>
<name>A0A0K3CCP0_RHOTO</name>
<keyword evidence="6" id="KW-1185">Reference proteome</keyword>
<organism evidence="4 6">
    <name type="scientific">Rhodotorula toruloides</name>
    <name type="common">Yeast</name>
    <name type="synonym">Rhodosporidium toruloides</name>
    <dbReference type="NCBI Taxonomy" id="5286"/>
    <lineage>
        <taxon>Eukaryota</taxon>
        <taxon>Fungi</taxon>
        <taxon>Dikarya</taxon>
        <taxon>Basidiomycota</taxon>
        <taxon>Pucciniomycotina</taxon>
        <taxon>Microbotryomycetes</taxon>
        <taxon>Sporidiobolales</taxon>
        <taxon>Sporidiobolaceae</taxon>
        <taxon>Rhodotorula</taxon>
    </lineage>
</organism>
<reference evidence="4 6" key="1">
    <citation type="submission" date="2015-07" db="EMBL/GenBank/DDBJ databases">
        <authorList>
            <person name="Cajimat M.N.B."/>
            <person name="Milazzo M.L."/>
            <person name="Fulhorst C.F."/>
        </authorList>
    </citation>
    <scope>NUCLEOTIDE SEQUENCE [LARGE SCALE GENOMIC DNA]</scope>
    <source>
        <strain evidence="4">Single colony</strain>
    </source>
</reference>
<dbReference type="EMBL" id="LCTV02000005">
    <property type="protein sequence ID" value="PRQ74840.1"/>
    <property type="molecule type" value="Genomic_DNA"/>
</dbReference>
<gene>
    <name evidence="4" type="primary">FGENESH: predicted gene_5.89</name>
    <name evidence="5" type="ORF">AAT19DRAFT_13862</name>
    <name evidence="4" type="ORF">BN2166_0025440</name>
</gene>
<evidence type="ECO:0000256" key="1">
    <source>
        <dbReference type="ARBA" id="ARBA00006718"/>
    </source>
</evidence>
<reference evidence="5 7" key="2">
    <citation type="journal article" date="2018" name="Elife">
        <title>Functional genomics of lipid metabolism in the oleaginous yeast Rhodosporidium toruloides.</title>
        <authorList>
            <person name="Coradetti S.T."/>
            <person name="Pinel D."/>
            <person name="Geiselman G."/>
            <person name="Ito M."/>
            <person name="Mondo S."/>
            <person name="Reilly M.C."/>
            <person name="Cheng Y.F."/>
            <person name="Bauer S."/>
            <person name="Grigoriev I."/>
            <person name="Gladden J.M."/>
            <person name="Simmons B.A."/>
            <person name="Brem R."/>
            <person name="Arkin A.P."/>
            <person name="Skerker J.M."/>
        </authorList>
    </citation>
    <scope>NUCLEOTIDE SEQUENCE [LARGE SCALE GENOMIC DNA]</scope>
    <source>
        <strain evidence="5 7">NBRC 0880</strain>
    </source>
</reference>
<evidence type="ECO:0000313" key="7">
    <source>
        <dbReference type="Proteomes" id="UP000239560"/>
    </source>
</evidence>
<dbReference type="GO" id="GO:0051537">
    <property type="term" value="F:2 iron, 2 sulfur cluster binding"/>
    <property type="evidence" value="ECO:0007669"/>
    <property type="project" value="TreeGrafter"/>
</dbReference>
<dbReference type="Proteomes" id="UP000199069">
    <property type="component" value="Unassembled WGS sequence"/>
</dbReference>
<dbReference type="GO" id="GO:0051539">
    <property type="term" value="F:4 iron, 4 sulfur cluster binding"/>
    <property type="evidence" value="ECO:0007669"/>
    <property type="project" value="TreeGrafter"/>
</dbReference>
<dbReference type="STRING" id="5286.A0A0K3CCP0"/>
<dbReference type="OMA" id="HHATELI"/>
<feature type="region of interest" description="Disordered" evidence="2">
    <location>
        <begin position="23"/>
        <end position="49"/>
    </location>
</feature>
<dbReference type="FunFam" id="2.60.300.12:FF:000010">
    <property type="entry name" value="Unplaced genomic scaffold supercont1.5, whole genome shotgun sequence"/>
    <property type="match status" value="1"/>
</dbReference>
<dbReference type="Gene3D" id="2.60.300.12">
    <property type="entry name" value="HesB-like domain"/>
    <property type="match status" value="1"/>
</dbReference>
<sequence length="232" mass="24973">MQRVCALCRTRLISRALPATRAALPSTSSFHTASSSTSAPSSHALQPSRGLRTAATLSTTPLHTAAHRPTATRLFPSAVLSPQPLQRRGIACPAEPPANPPEDFEPVEEELAEGETLEMHLTDAAIKQIERAQQAAKDDKLALRLAVESGGCHGYQYKMQVTSKREDDDYLFRPPTDTHAALIVDSASLPLVKGSTIDYSTELIGSAFKIRNNPQSKDAGCGCGVSWELKDI</sequence>
<dbReference type="GO" id="GO:0005739">
    <property type="term" value="C:mitochondrion"/>
    <property type="evidence" value="ECO:0007669"/>
    <property type="project" value="TreeGrafter"/>
</dbReference>
<dbReference type="GO" id="GO:0016226">
    <property type="term" value="P:iron-sulfur cluster assembly"/>
    <property type="evidence" value="ECO:0007669"/>
    <property type="project" value="InterPro"/>
</dbReference>
<dbReference type="SUPFAM" id="SSF89360">
    <property type="entry name" value="HesB-like domain"/>
    <property type="match status" value="1"/>
</dbReference>